<dbReference type="InterPro" id="IPR014955">
    <property type="entry name" value="DUF1826"/>
</dbReference>
<dbReference type="AlphaFoldDB" id="B8ILX5"/>
<keyword evidence="3" id="KW-1185">Reference proteome</keyword>
<sequence length="248" mass="26465">MAFQTSLAAQRSDHGARPQRAAGCDGDTGDRQVGDVERQAAVAGLPGHVRASDGPKVLRTIRRPGINLVLWQRRLPEAVERRLVTHPTDALPQLRLVTRPSRVAADLAGCMDRLAVVDADTAKWLVADITGLAATLANLCGAARVAIRLEVVEGDACRFFHTDTIALRLATTYRGRGTQWLSQDDAACFGRSASVPDAAIREVDTGVVAVFKGARTVASSAGPLVHRSPPRRIGDDVRLFLAIDPAPS</sequence>
<protein>
    <recommendedName>
        <fullName evidence="4">DUF1826 domain-containing protein</fullName>
    </recommendedName>
</protein>
<dbReference type="Proteomes" id="UP000008207">
    <property type="component" value="Chromosome"/>
</dbReference>
<dbReference type="HOGENOM" id="CLU_093134_0_0_5"/>
<evidence type="ECO:0000313" key="2">
    <source>
        <dbReference type="EMBL" id="ACL56319.1"/>
    </source>
</evidence>
<evidence type="ECO:0000313" key="3">
    <source>
        <dbReference type="Proteomes" id="UP000008207"/>
    </source>
</evidence>
<proteinExistence type="predicted"/>
<organism evidence="2 3">
    <name type="scientific">Methylobacterium nodulans (strain LMG 21967 / CNCM I-2342 / ORS 2060)</name>
    <dbReference type="NCBI Taxonomy" id="460265"/>
    <lineage>
        <taxon>Bacteria</taxon>
        <taxon>Pseudomonadati</taxon>
        <taxon>Pseudomonadota</taxon>
        <taxon>Alphaproteobacteria</taxon>
        <taxon>Hyphomicrobiales</taxon>
        <taxon>Methylobacteriaceae</taxon>
        <taxon>Methylobacterium</taxon>
    </lineage>
</organism>
<dbReference type="EMBL" id="CP001349">
    <property type="protein sequence ID" value="ACL56319.1"/>
    <property type="molecule type" value="Genomic_DNA"/>
</dbReference>
<accession>B8ILX5</accession>
<evidence type="ECO:0000256" key="1">
    <source>
        <dbReference type="SAM" id="MobiDB-lite"/>
    </source>
</evidence>
<evidence type="ECO:0008006" key="4">
    <source>
        <dbReference type="Google" id="ProtNLM"/>
    </source>
</evidence>
<name>B8ILX5_METNO</name>
<dbReference type="KEGG" id="mno:Mnod_1319"/>
<dbReference type="STRING" id="460265.Mnod_1319"/>
<reference evidence="2 3" key="1">
    <citation type="submission" date="2009-01" db="EMBL/GenBank/DDBJ databases">
        <title>Complete sequence of chromosome of Methylobacterium nodulans ORS 2060.</title>
        <authorList>
            <consortium name="US DOE Joint Genome Institute"/>
            <person name="Lucas S."/>
            <person name="Copeland A."/>
            <person name="Lapidus A."/>
            <person name="Glavina del Rio T."/>
            <person name="Dalin E."/>
            <person name="Tice H."/>
            <person name="Bruce D."/>
            <person name="Goodwin L."/>
            <person name="Pitluck S."/>
            <person name="Sims D."/>
            <person name="Brettin T."/>
            <person name="Detter J.C."/>
            <person name="Han C."/>
            <person name="Larimer F."/>
            <person name="Land M."/>
            <person name="Hauser L."/>
            <person name="Kyrpides N."/>
            <person name="Ivanova N."/>
            <person name="Marx C.J."/>
            <person name="Richardson P."/>
        </authorList>
    </citation>
    <scope>NUCLEOTIDE SEQUENCE [LARGE SCALE GENOMIC DNA]</scope>
    <source>
        <strain evidence="3">LMG 21967 / CNCM I-2342 / ORS 2060</strain>
    </source>
</reference>
<feature type="region of interest" description="Disordered" evidence="1">
    <location>
        <begin position="1"/>
        <end position="31"/>
    </location>
</feature>
<dbReference type="eggNOG" id="ENOG502ZV50">
    <property type="taxonomic scope" value="Bacteria"/>
</dbReference>
<dbReference type="Pfam" id="PF08856">
    <property type="entry name" value="DUF1826"/>
    <property type="match status" value="1"/>
</dbReference>
<gene>
    <name evidence="2" type="ordered locus">Mnod_1319</name>
</gene>